<evidence type="ECO:0000256" key="1">
    <source>
        <dbReference type="SAM" id="MobiDB-lite"/>
    </source>
</evidence>
<comment type="caution">
    <text evidence="2">The sequence shown here is derived from an EMBL/GenBank/DDBJ whole genome shotgun (WGS) entry which is preliminary data.</text>
</comment>
<accession>A0ABT9EH56</accession>
<reference evidence="2 3" key="1">
    <citation type="submission" date="2023-07" db="EMBL/GenBank/DDBJ databases">
        <authorList>
            <person name="Kim M.K."/>
        </authorList>
    </citation>
    <scope>NUCLEOTIDE SEQUENCE [LARGE SCALE GENOMIC DNA]</scope>
    <source>
        <strain evidence="2 3">KR1UV-12</strain>
    </source>
</reference>
<evidence type="ECO:0000313" key="2">
    <source>
        <dbReference type="EMBL" id="MDP1026297.1"/>
    </source>
</evidence>
<evidence type="ECO:0000313" key="3">
    <source>
        <dbReference type="Proteomes" id="UP001230685"/>
    </source>
</evidence>
<feature type="compositionally biased region" description="Polar residues" evidence="1">
    <location>
        <begin position="225"/>
        <end position="247"/>
    </location>
</feature>
<dbReference type="EMBL" id="JAUUDS010000001">
    <property type="protein sequence ID" value="MDP1026297.1"/>
    <property type="molecule type" value="Genomic_DNA"/>
</dbReference>
<name>A0ABT9EH56_9SPHN</name>
<dbReference type="Proteomes" id="UP001230685">
    <property type="component" value="Unassembled WGS sequence"/>
</dbReference>
<feature type="region of interest" description="Disordered" evidence="1">
    <location>
        <begin position="194"/>
        <end position="247"/>
    </location>
</feature>
<gene>
    <name evidence="2" type="ORF">Q5H91_03660</name>
</gene>
<proteinExistence type="predicted"/>
<dbReference type="RefSeq" id="WP_305171853.1">
    <property type="nucleotide sequence ID" value="NZ_JAUUDS010000001.1"/>
</dbReference>
<sequence length="247" mass="26050">MMFKGVTVLALLIFAGGYFLGAFGPQPYARTVARPPADVMLALEQLDLTAQPGAPGSTAEAAGGVKPLFRLEKGEGRMTWYVMSGDKVATSMTAMLEPIEGGKATRVQTSVKRGDAPDDLVSPAFRSEGLTTALFSMAIEGVLNKLTAPTKADAETCQRILYGSGSNGEQVRPKEGIAAIMHLNAMEQELRRNGCDTNEDGAFRSVEEQTASPDASSGDDALSLPRSTPNQSGQPMLDPTPQTVPGE</sequence>
<keyword evidence="3" id="KW-1185">Reference proteome</keyword>
<protein>
    <submittedName>
        <fullName evidence="2">Uncharacterized protein</fullName>
    </submittedName>
</protein>
<organism evidence="2 3">
    <name type="scientific">Sphingomonas aurea</name>
    <dbReference type="NCBI Taxonomy" id="3063994"/>
    <lineage>
        <taxon>Bacteria</taxon>
        <taxon>Pseudomonadati</taxon>
        <taxon>Pseudomonadota</taxon>
        <taxon>Alphaproteobacteria</taxon>
        <taxon>Sphingomonadales</taxon>
        <taxon>Sphingomonadaceae</taxon>
        <taxon>Sphingomonas</taxon>
    </lineage>
</organism>